<dbReference type="EMBL" id="ML120484">
    <property type="protein sequence ID" value="RPA91917.1"/>
    <property type="molecule type" value="Genomic_DNA"/>
</dbReference>
<sequence length="65" mass="7665">MVILSGILHLEDWTTKAELEDNIPIVVSDTDYSNNGLYLEWLKDFKRQVGIYHILLLNRYRSHCT</sequence>
<accession>A0A3N4J3V7</accession>
<proteinExistence type="predicted"/>
<organism evidence="1 2">
    <name type="scientific">Choiromyces venosus 120613-1</name>
    <dbReference type="NCBI Taxonomy" id="1336337"/>
    <lineage>
        <taxon>Eukaryota</taxon>
        <taxon>Fungi</taxon>
        <taxon>Dikarya</taxon>
        <taxon>Ascomycota</taxon>
        <taxon>Pezizomycotina</taxon>
        <taxon>Pezizomycetes</taxon>
        <taxon>Pezizales</taxon>
        <taxon>Tuberaceae</taxon>
        <taxon>Choiromyces</taxon>
    </lineage>
</organism>
<evidence type="ECO:0000313" key="2">
    <source>
        <dbReference type="Proteomes" id="UP000276215"/>
    </source>
</evidence>
<reference evidence="1 2" key="1">
    <citation type="journal article" date="2018" name="Nat. Ecol. Evol.">
        <title>Pezizomycetes genomes reveal the molecular basis of ectomycorrhizal truffle lifestyle.</title>
        <authorList>
            <person name="Murat C."/>
            <person name="Payen T."/>
            <person name="Noel B."/>
            <person name="Kuo A."/>
            <person name="Morin E."/>
            <person name="Chen J."/>
            <person name="Kohler A."/>
            <person name="Krizsan K."/>
            <person name="Balestrini R."/>
            <person name="Da Silva C."/>
            <person name="Montanini B."/>
            <person name="Hainaut M."/>
            <person name="Levati E."/>
            <person name="Barry K.W."/>
            <person name="Belfiori B."/>
            <person name="Cichocki N."/>
            <person name="Clum A."/>
            <person name="Dockter R.B."/>
            <person name="Fauchery L."/>
            <person name="Guy J."/>
            <person name="Iotti M."/>
            <person name="Le Tacon F."/>
            <person name="Lindquist E.A."/>
            <person name="Lipzen A."/>
            <person name="Malagnac F."/>
            <person name="Mello A."/>
            <person name="Molinier V."/>
            <person name="Miyauchi S."/>
            <person name="Poulain J."/>
            <person name="Riccioni C."/>
            <person name="Rubini A."/>
            <person name="Sitrit Y."/>
            <person name="Splivallo R."/>
            <person name="Traeger S."/>
            <person name="Wang M."/>
            <person name="Zifcakova L."/>
            <person name="Wipf D."/>
            <person name="Zambonelli A."/>
            <person name="Paolocci F."/>
            <person name="Nowrousian M."/>
            <person name="Ottonello S."/>
            <person name="Baldrian P."/>
            <person name="Spatafora J.W."/>
            <person name="Henrissat B."/>
            <person name="Nagy L.G."/>
            <person name="Aury J.M."/>
            <person name="Wincker P."/>
            <person name="Grigoriev I.V."/>
            <person name="Bonfante P."/>
            <person name="Martin F.M."/>
        </authorList>
    </citation>
    <scope>NUCLEOTIDE SEQUENCE [LARGE SCALE GENOMIC DNA]</scope>
    <source>
        <strain evidence="1 2">120613-1</strain>
    </source>
</reference>
<evidence type="ECO:0008006" key="3">
    <source>
        <dbReference type="Google" id="ProtNLM"/>
    </source>
</evidence>
<gene>
    <name evidence="1" type="ORF">L873DRAFT_1865674</name>
</gene>
<protein>
    <recommendedName>
        <fullName evidence="3">DDE-1 domain-containing protein</fullName>
    </recommendedName>
</protein>
<name>A0A3N4J3V7_9PEZI</name>
<dbReference type="Proteomes" id="UP000276215">
    <property type="component" value="Unassembled WGS sequence"/>
</dbReference>
<evidence type="ECO:0000313" key="1">
    <source>
        <dbReference type="EMBL" id="RPA91917.1"/>
    </source>
</evidence>
<keyword evidence="2" id="KW-1185">Reference proteome</keyword>
<dbReference type="AlphaFoldDB" id="A0A3N4J3V7"/>